<sequence>MVLEETKPGYGFGEAALALMNDAQVTPITEHGRAVDAQFERTIDFTP</sequence>
<dbReference type="EMBL" id="CP119326">
    <property type="protein sequence ID" value="WEK39796.1"/>
    <property type="molecule type" value="Genomic_DNA"/>
</dbReference>
<organism evidence="1 2">
    <name type="scientific">Candidatus Brevundimonas colombiensis</name>
    <dbReference type="NCBI Taxonomy" id="3121376"/>
    <lineage>
        <taxon>Bacteria</taxon>
        <taxon>Pseudomonadati</taxon>
        <taxon>Pseudomonadota</taxon>
        <taxon>Alphaproteobacteria</taxon>
        <taxon>Caulobacterales</taxon>
        <taxon>Caulobacteraceae</taxon>
        <taxon>Brevundimonas</taxon>
    </lineage>
</organism>
<dbReference type="Proteomes" id="UP001213664">
    <property type="component" value="Chromosome"/>
</dbReference>
<dbReference type="AlphaFoldDB" id="A0AAJ5WYV0"/>
<name>A0AAJ5WYV0_9CAUL</name>
<evidence type="ECO:0000313" key="2">
    <source>
        <dbReference type="Proteomes" id="UP001213664"/>
    </source>
</evidence>
<evidence type="ECO:0000313" key="1">
    <source>
        <dbReference type="EMBL" id="WEK39796.1"/>
    </source>
</evidence>
<protein>
    <submittedName>
        <fullName evidence="1">Uncharacterized protein</fullName>
    </submittedName>
</protein>
<gene>
    <name evidence="1" type="ORF">P0Y50_14865</name>
</gene>
<accession>A0AAJ5WYV0</accession>
<proteinExistence type="predicted"/>
<reference evidence="1" key="1">
    <citation type="submission" date="2023-03" db="EMBL/GenBank/DDBJ databases">
        <title>Andean soil-derived lignocellulolytic bacterial consortium as a source of novel taxa and putative plastic-active enzymes.</title>
        <authorList>
            <person name="Diaz-Garcia L."/>
            <person name="Chuvochina M."/>
            <person name="Feuerriegel G."/>
            <person name="Bunk B."/>
            <person name="Sproer C."/>
            <person name="Streit W.R."/>
            <person name="Rodriguez L.M."/>
            <person name="Overmann J."/>
            <person name="Jimenez D.J."/>
        </authorList>
    </citation>
    <scope>NUCLEOTIDE SEQUENCE</scope>
    <source>
        <strain evidence="1">MAG 833</strain>
    </source>
</reference>